<evidence type="ECO:0008006" key="3">
    <source>
        <dbReference type="Google" id="ProtNLM"/>
    </source>
</evidence>
<keyword evidence="2" id="KW-1185">Reference proteome</keyword>
<reference evidence="1 2" key="1">
    <citation type="submission" date="2020-08" db="EMBL/GenBank/DDBJ databases">
        <title>Genome public.</title>
        <authorList>
            <person name="Liu C."/>
            <person name="Sun Q."/>
        </authorList>
    </citation>
    <scope>NUCLEOTIDE SEQUENCE [LARGE SCALE GENOMIC DNA]</scope>
    <source>
        <strain evidence="1 2">NSJ-27</strain>
    </source>
</reference>
<proteinExistence type="predicted"/>
<gene>
    <name evidence="1" type="ORF">H8Z77_07890</name>
</gene>
<comment type="caution">
    <text evidence="1">The sequence shown here is derived from an EMBL/GenBank/DDBJ whole genome shotgun (WGS) entry which is preliminary data.</text>
</comment>
<name>A0ABR7ISC7_9CLOT</name>
<evidence type="ECO:0000313" key="2">
    <source>
        <dbReference type="Proteomes" id="UP000649151"/>
    </source>
</evidence>
<evidence type="ECO:0000313" key="1">
    <source>
        <dbReference type="EMBL" id="MBC5787934.1"/>
    </source>
</evidence>
<protein>
    <recommendedName>
        <fullName evidence="3">Phage tail protein</fullName>
    </recommendedName>
</protein>
<dbReference type="SUPFAM" id="SSF69279">
    <property type="entry name" value="Phage tail proteins"/>
    <property type="match status" value="1"/>
</dbReference>
<dbReference type="Proteomes" id="UP000649151">
    <property type="component" value="Unassembled WGS sequence"/>
</dbReference>
<dbReference type="RefSeq" id="WP_186996680.1">
    <property type="nucleotide sequence ID" value="NZ_JACOQK010000001.1"/>
</dbReference>
<organism evidence="1 2">
    <name type="scientific">Clostridium facile</name>
    <dbReference type="NCBI Taxonomy" id="2763035"/>
    <lineage>
        <taxon>Bacteria</taxon>
        <taxon>Bacillati</taxon>
        <taxon>Bacillota</taxon>
        <taxon>Clostridia</taxon>
        <taxon>Eubacteriales</taxon>
        <taxon>Clostridiaceae</taxon>
        <taxon>Clostridium</taxon>
    </lineage>
</organism>
<sequence length="315" mass="36754">MNILVLASTVNNETATLSHLVEFEYFACIYTVGSKFKGLFIDKNQAYEFASIKVYLENELLFHGFVDKQVTQLTAVGEFLEIEASGYETRLLQNQVRPTVLENCSSEYIYQNYALPYGIKANGLLSYTLPKLEITVGMSAWNVIDIFCRRAYYYFPLVTKDGTLTARWLNQKMYIIGNKPDSEHYYTRFRYTNDRSQLLSRIYWQNPDNPQDYSNYFDAPYAIDYKIQRERYYRLPAAWKTQPDDAVKQVALNSRVKSMEVEVILPELLAAYPGDNIQIEDDYFNARSYYVGEVIMTSNENGNQTLLRLWNTLRL</sequence>
<dbReference type="EMBL" id="JACOQK010000001">
    <property type="protein sequence ID" value="MBC5787934.1"/>
    <property type="molecule type" value="Genomic_DNA"/>
</dbReference>
<accession>A0ABR7ISC7</accession>